<name>A0A644Y7F5_9ZZZZ</name>
<reference evidence="1" key="1">
    <citation type="submission" date="2019-08" db="EMBL/GenBank/DDBJ databases">
        <authorList>
            <person name="Kucharzyk K."/>
            <person name="Murdoch R.W."/>
            <person name="Higgins S."/>
            <person name="Loffler F."/>
        </authorList>
    </citation>
    <scope>NUCLEOTIDE SEQUENCE</scope>
</reference>
<organism evidence="1">
    <name type="scientific">bioreactor metagenome</name>
    <dbReference type="NCBI Taxonomy" id="1076179"/>
    <lineage>
        <taxon>unclassified sequences</taxon>
        <taxon>metagenomes</taxon>
        <taxon>ecological metagenomes</taxon>
    </lineage>
</organism>
<gene>
    <name evidence="1" type="ORF">SDC9_70338</name>
</gene>
<proteinExistence type="predicted"/>
<dbReference type="AlphaFoldDB" id="A0A644Y7F5"/>
<protein>
    <submittedName>
        <fullName evidence="1">Uncharacterized protein</fullName>
    </submittedName>
</protein>
<sequence length="89" mass="9815">MFDHAPVADGAGNVVGGDHYILKRKRGIHISFVSSGSHAPVEIPFEIINRLVYGFVAQLIFSVNRTGDRRKGRGYDDLTVVIGGFIPYR</sequence>
<dbReference type="EMBL" id="VSSQ01004130">
    <property type="protein sequence ID" value="MPM23861.1"/>
    <property type="molecule type" value="Genomic_DNA"/>
</dbReference>
<accession>A0A644Y7F5</accession>
<evidence type="ECO:0000313" key="1">
    <source>
        <dbReference type="EMBL" id="MPM23861.1"/>
    </source>
</evidence>
<comment type="caution">
    <text evidence="1">The sequence shown here is derived from an EMBL/GenBank/DDBJ whole genome shotgun (WGS) entry which is preliminary data.</text>
</comment>